<proteinExistence type="inferred from homology"/>
<keyword evidence="9" id="KW-1185">Reference proteome</keyword>
<feature type="compositionally biased region" description="Polar residues" evidence="6">
    <location>
        <begin position="673"/>
        <end position="692"/>
    </location>
</feature>
<dbReference type="PROSITE" id="PS50203">
    <property type="entry name" value="CALPAIN_CAT"/>
    <property type="match status" value="1"/>
</dbReference>
<gene>
    <name evidence="8" type="ORF">M9Y10_038425</name>
</gene>
<dbReference type="InterPro" id="IPR022684">
    <property type="entry name" value="Calpain_cysteine_protease"/>
</dbReference>
<feature type="active site" evidence="5">
    <location>
        <position position="283"/>
    </location>
</feature>
<dbReference type="PANTHER" id="PTHR10183:SF379">
    <property type="entry name" value="CALPAIN-5"/>
    <property type="match status" value="1"/>
</dbReference>
<feature type="active site" evidence="5">
    <location>
        <position position="263"/>
    </location>
</feature>
<dbReference type="Pfam" id="PF00648">
    <property type="entry name" value="Peptidase_C2"/>
    <property type="match status" value="1"/>
</dbReference>
<dbReference type="Gene3D" id="3.90.70.10">
    <property type="entry name" value="Cysteine proteinases"/>
    <property type="match status" value="1"/>
</dbReference>
<comment type="similarity">
    <text evidence="1">Belongs to the peptidase C2 family.</text>
</comment>
<evidence type="ECO:0000256" key="5">
    <source>
        <dbReference type="PROSITE-ProRule" id="PRU00239"/>
    </source>
</evidence>
<evidence type="ECO:0000256" key="1">
    <source>
        <dbReference type="ARBA" id="ARBA00007623"/>
    </source>
</evidence>
<evidence type="ECO:0000256" key="2">
    <source>
        <dbReference type="ARBA" id="ARBA00022670"/>
    </source>
</evidence>
<evidence type="ECO:0000313" key="9">
    <source>
        <dbReference type="Proteomes" id="UP001470230"/>
    </source>
</evidence>
<feature type="domain" description="Calpain catalytic" evidence="7">
    <location>
        <begin position="28"/>
        <end position="339"/>
    </location>
</feature>
<organism evidence="8 9">
    <name type="scientific">Tritrichomonas musculus</name>
    <dbReference type="NCBI Taxonomy" id="1915356"/>
    <lineage>
        <taxon>Eukaryota</taxon>
        <taxon>Metamonada</taxon>
        <taxon>Parabasalia</taxon>
        <taxon>Tritrichomonadida</taxon>
        <taxon>Tritrichomonadidae</taxon>
        <taxon>Tritrichomonas</taxon>
    </lineage>
</organism>
<comment type="caution">
    <text evidence="8">The sequence shown here is derived from an EMBL/GenBank/DDBJ whole genome shotgun (WGS) entry which is preliminary data.</text>
</comment>
<name>A0ABR2K8E0_9EUKA</name>
<accession>A0ABR2K8E0</accession>
<dbReference type="EMBL" id="JAPFFF010000006">
    <property type="protein sequence ID" value="KAK8887385.1"/>
    <property type="molecule type" value="Genomic_DNA"/>
</dbReference>
<evidence type="ECO:0000256" key="4">
    <source>
        <dbReference type="ARBA" id="ARBA00022807"/>
    </source>
</evidence>
<keyword evidence="3 5" id="KW-0378">Hydrolase</keyword>
<reference evidence="8 9" key="1">
    <citation type="submission" date="2024-04" db="EMBL/GenBank/DDBJ databases">
        <title>Tritrichomonas musculus Genome.</title>
        <authorList>
            <person name="Alves-Ferreira E."/>
            <person name="Grigg M."/>
            <person name="Lorenzi H."/>
            <person name="Galac M."/>
        </authorList>
    </citation>
    <scope>NUCLEOTIDE SEQUENCE [LARGE SCALE GENOMIC DNA]</scope>
    <source>
        <strain evidence="8 9">EAF2021</strain>
    </source>
</reference>
<protein>
    <recommendedName>
        <fullName evidence="7">Calpain catalytic domain-containing protein</fullName>
    </recommendedName>
</protein>
<keyword evidence="4 5" id="KW-0788">Thiol protease</keyword>
<evidence type="ECO:0000256" key="3">
    <source>
        <dbReference type="ARBA" id="ARBA00022801"/>
    </source>
</evidence>
<dbReference type="PANTHER" id="PTHR10183">
    <property type="entry name" value="CALPAIN"/>
    <property type="match status" value="1"/>
</dbReference>
<evidence type="ECO:0000259" key="7">
    <source>
        <dbReference type="PROSITE" id="PS50203"/>
    </source>
</evidence>
<dbReference type="InterPro" id="IPR001300">
    <property type="entry name" value="Peptidase_C2_calpain_cat"/>
</dbReference>
<feature type="region of interest" description="Disordered" evidence="6">
    <location>
        <begin position="647"/>
        <end position="771"/>
    </location>
</feature>
<dbReference type="PRINTS" id="PR00704">
    <property type="entry name" value="CALPAIN"/>
</dbReference>
<sequence>MLKAYEDFVEEAKQYQKILLNYKKTGKVFTDPNFHPTAKIHETTVNFDDKTFVWKRVDEYFKAPLFKPELIDPNFIQQGELGDCYFLSALSRIARQPDLVKSLFDVDQPTFALGEEEDSINIKCGAVVIYFHAFGRETPVLIDTLIPFKRGTRSPRFSHPSNLKVSPWFCLVEKAFAKLNGSYAGIVSGQFLSAIYSLFGYFPDSKLVSELKDPKKVLKMSPFDRIMKYQREGSVMDASIHTQYYKNGLTEDALVDVGLVQGHSYLLMKARIEDGKNFLCLRNPWGDHEWLGDWSDTSDLWTEELKEALGMEEADDGIFWMIADDFFYYFTSIDIAKPIPDDYHVRRFSVILKPGPHDGYKAEMKEADVGNRPNFAIQITEPIRPDEKCKVYFIIERRYPNIDSKTNTKVKATPLQVNFLNGHGKKLTPEVYERSGGQIMTSSNDLIGLKREIKNNDDIYTIFINRLQKADYIEGCYVQVICKYDFKLYDIDTPSDLISEIQLGGIFLDNHSVMHPDVALPLVKKKVRGRVVSRFDTEKKSTPKPPKNQRKEVVISQEDLDNAQAKLEKESKAKEKAEEEAKAAMEEVSRLQQMMKEMEDKIANQTKLLQEERAKAQLQDEAAKKKQKELEEQLELEKSLLATNAQNYASKKKDAEKLAQKAKKKKDEAEEASSFNTFLLQSVNPKKSSFRYNSEDENDEKNGKKKVVNAPEMSCPPDLFEVIEVSSDGSSDDDEDDKPHPVPHRRSKNKFGKKSKLSRKGGMMVIPKMKT</sequence>
<evidence type="ECO:0000313" key="8">
    <source>
        <dbReference type="EMBL" id="KAK8887385.1"/>
    </source>
</evidence>
<dbReference type="SMART" id="SM00230">
    <property type="entry name" value="CysPc"/>
    <property type="match status" value="1"/>
</dbReference>
<evidence type="ECO:0000256" key="6">
    <source>
        <dbReference type="SAM" id="MobiDB-lite"/>
    </source>
</evidence>
<feature type="compositionally biased region" description="Basic residues" evidence="6">
    <location>
        <begin position="741"/>
        <end position="759"/>
    </location>
</feature>
<dbReference type="Proteomes" id="UP001470230">
    <property type="component" value="Unassembled WGS sequence"/>
</dbReference>
<dbReference type="SUPFAM" id="SSF54001">
    <property type="entry name" value="Cysteine proteinases"/>
    <property type="match status" value="1"/>
</dbReference>
<keyword evidence="2 5" id="KW-0645">Protease</keyword>
<dbReference type="InterPro" id="IPR038765">
    <property type="entry name" value="Papain-like_cys_pep_sf"/>
</dbReference>
<feature type="active site" evidence="5">
    <location>
        <position position="84"/>
    </location>
</feature>